<evidence type="ECO:0000313" key="14">
    <source>
        <dbReference type="EMBL" id="WMS89276.1"/>
    </source>
</evidence>
<evidence type="ECO:0000256" key="10">
    <source>
        <dbReference type="ARBA" id="ARBA00023136"/>
    </source>
</evidence>
<keyword evidence="5" id="KW-0276">Fatty acid metabolism</keyword>
<evidence type="ECO:0000313" key="15">
    <source>
        <dbReference type="Proteomes" id="UP001239782"/>
    </source>
</evidence>
<evidence type="ECO:0000256" key="4">
    <source>
        <dbReference type="ARBA" id="ARBA00022692"/>
    </source>
</evidence>
<keyword evidence="15" id="KW-1185">Reference proteome</keyword>
<keyword evidence="6 12" id="KW-1133">Transmembrane helix</keyword>
<comment type="subcellular location">
    <subcellularLocation>
        <location evidence="1">Membrane</location>
        <topology evidence="1">Multi-pass membrane protein</topology>
    </subcellularLocation>
</comment>
<evidence type="ECO:0000256" key="11">
    <source>
        <dbReference type="ARBA" id="ARBA00023160"/>
    </source>
</evidence>
<accession>A0AA51X8S0</accession>
<evidence type="ECO:0000256" key="8">
    <source>
        <dbReference type="ARBA" id="ARBA00023004"/>
    </source>
</evidence>
<evidence type="ECO:0000256" key="5">
    <source>
        <dbReference type="ARBA" id="ARBA00022832"/>
    </source>
</evidence>
<feature type="transmembrane region" description="Helical" evidence="12">
    <location>
        <begin position="67"/>
        <end position="86"/>
    </location>
</feature>
<evidence type="ECO:0000256" key="12">
    <source>
        <dbReference type="SAM" id="Phobius"/>
    </source>
</evidence>
<dbReference type="PRINTS" id="PR00075">
    <property type="entry name" value="FACDDSATRASE"/>
</dbReference>
<dbReference type="Pfam" id="PF00487">
    <property type="entry name" value="FA_desaturase"/>
    <property type="match status" value="1"/>
</dbReference>
<evidence type="ECO:0000256" key="9">
    <source>
        <dbReference type="ARBA" id="ARBA00023098"/>
    </source>
</evidence>
<dbReference type="CDD" id="cd03505">
    <property type="entry name" value="Delta9-FADS-like"/>
    <property type="match status" value="1"/>
</dbReference>
<reference evidence="14 15" key="1">
    <citation type="submission" date="2023-08" db="EMBL/GenBank/DDBJ databases">
        <title>Pleionea litopenaei sp. nov., isolated from stomach of juvenile Litopenaeus vannamei.</title>
        <authorList>
            <person name="Rho A.M."/>
            <person name="Hwang C.Y."/>
        </authorList>
    </citation>
    <scope>NUCLEOTIDE SEQUENCE [LARGE SCALE GENOMIC DNA]</scope>
    <source>
        <strain evidence="14 15">HL-JVS1</strain>
    </source>
</reference>
<dbReference type="AlphaFoldDB" id="A0AA51X8S0"/>
<evidence type="ECO:0000259" key="13">
    <source>
        <dbReference type="Pfam" id="PF00487"/>
    </source>
</evidence>
<dbReference type="PANTHER" id="PTHR11351">
    <property type="entry name" value="ACYL-COA DESATURASE"/>
    <property type="match status" value="1"/>
</dbReference>
<evidence type="ECO:0000256" key="7">
    <source>
        <dbReference type="ARBA" id="ARBA00023002"/>
    </source>
</evidence>
<keyword evidence="8" id="KW-0408">Iron</keyword>
<name>A0AA51X8S0_9GAMM</name>
<dbReference type="GO" id="GO:0006633">
    <property type="term" value="P:fatty acid biosynthetic process"/>
    <property type="evidence" value="ECO:0007669"/>
    <property type="project" value="UniProtKB-KW"/>
</dbReference>
<sequence length="291" mass="35304">MHWSSDHRLHHGHVDDNDKDPYSAKRGFWYSHIGWMLREYQSHRYNDYSNVKDLQQDKIVMWQHRNYLWLTLLVNFGGPLLLGWIYGDVIGMLLVVGFLRLVISHHVTFFINSLAHIWGKQTYTDQNTARDNGFIALFTFGEGYHNFHHLFQNDYRNGIRWWHFDPTKWWIKTLSWLKLAKDLKRSDESKIERAKATMLMQRNIKKLHLAGHPRSEELINKLKAEYEIYCQKLTEYYSAKRDWVLLQKKQLVENYENHEVFEKYQQWRKQLKAYRKHWIGFNRQLLLAHAA</sequence>
<feature type="transmembrane region" description="Helical" evidence="12">
    <location>
        <begin position="92"/>
        <end position="111"/>
    </location>
</feature>
<evidence type="ECO:0000256" key="3">
    <source>
        <dbReference type="ARBA" id="ARBA00022516"/>
    </source>
</evidence>
<keyword evidence="3" id="KW-0444">Lipid biosynthesis</keyword>
<comment type="similarity">
    <text evidence="2">Belongs to the fatty acid desaturase type 2 family.</text>
</comment>
<keyword evidence="11" id="KW-0275">Fatty acid biosynthesis</keyword>
<dbReference type="EC" id="1.14.19.-" evidence="14"/>
<evidence type="ECO:0000256" key="6">
    <source>
        <dbReference type="ARBA" id="ARBA00022989"/>
    </source>
</evidence>
<gene>
    <name evidence="14" type="ORF">Q9312_04185</name>
</gene>
<keyword evidence="9" id="KW-0443">Lipid metabolism</keyword>
<dbReference type="EMBL" id="CP133548">
    <property type="protein sequence ID" value="WMS89276.1"/>
    <property type="molecule type" value="Genomic_DNA"/>
</dbReference>
<feature type="domain" description="Fatty acid desaturase" evidence="13">
    <location>
        <begin position="2"/>
        <end position="172"/>
    </location>
</feature>
<dbReference type="RefSeq" id="WP_309204550.1">
    <property type="nucleotide sequence ID" value="NZ_CP133548.1"/>
</dbReference>
<proteinExistence type="inferred from homology"/>
<evidence type="ECO:0000256" key="1">
    <source>
        <dbReference type="ARBA" id="ARBA00004141"/>
    </source>
</evidence>
<evidence type="ECO:0000256" key="2">
    <source>
        <dbReference type="ARBA" id="ARBA00008749"/>
    </source>
</evidence>
<dbReference type="InterPro" id="IPR015876">
    <property type="entry name" value="Acyl-CoA_DS"/>
</dbReference>
<dbReference type="Proteomes" id="UP001239782">
    <property type="component" value="Chromosome"/>
</dbReference>
<dbReference type="KEGG" id="plei:Q9312_04185"/>
<dbReference type="GO" id="GO:0016717">
    <property type="term" value="F:oxidoreductase activity, acting on paired donors, with oxidation of a pair of donors resulting in the reduction of molecular oxygen to two molecules of water"/>
    <property type="evidence" value="ECO:0007669"/>
    <property type="project" value="InterPro"/>
</dbReference>
<dbReference type="InterPro" id="IPR005804">
    <property type="entry name" value="FA_desaturase_dom"/>
</dbReference>
<organism evidence="14 15">
    <name type="scientific">Pleionea litopenaei</name>
    <dbReference type="NCBI Taxonomy" id="3070815"/>
    <lineage>
        <taxon>Bacteria</taxon>
        <taxon>Pseudomonadati</taxon>
        <taxon>Pseudomonadota</taxon>
        <taxon>Gammaproteobacteria</taxon>
        <taxon>Oceanospirillales</taxon>
        <taxon>Pleioneaceae</taxon>
        <taxon>Pleionea</taxon>
    </lineage>
</organism>
<dbReference type="GO" id="GO:0016020">
    <property type="term" value="C:membrane"/>
    <property type="evidence" value="ECO:0007669"/>
    <property type="project" value="UniProtKB-SubCell"/>
</dbReference>
<keyword evidence="4 12" id="KW-0812">Transmembrane</keyword>
<keyword evidence="10 12" id="KW-0472">Membrane</keyword>
<protein>
    <submittedName>
        <fullName evidence="14">Fatty acid desaturase</fullName>
        <ecNumber evidence="14">1.14.19.-</ecNumber>
    </submittedName>
</protein>
<dbReference type="PANTHER" id="PTHR11351:SF31">
    <property type="entry name" value="DESATURASE 1, ISOFORM A-RELATED"/>
    <property type="match status" value="1"/>
</dbReference>
<keyword evidence="7 14" id="KW-0560">Oxidoreductase</keyword>